<evidence type="ECO:0000259" key="5">
    <source>
        <dbReference type="Pfam" id="PF05726"/>
    </source>
</evidence>
<evidence type="ECO:0000313" key="6">
    <source>
        <dbReference type="EMBL" id="CAD8282460.1"/>
    </source>
</evidence>
<keyword evidence="2" id="KW-0408">Iron</keyword>
<dbReference type="GO" id="GO:0046872">
    <property type="term" value="F:metal ion binding"/>
    <property type="evidence" value="ECO:0007669"/>
    <property type="project" value="UniProtKB-KW"/>
</dbReference>
<evidence type="ECO:0000256" key="3">
    <source>
        <dbReference type="RuleBase" id="RU003457"/>
    </source>
</evidence>
<comment type="cofactor">
    <cofactor evidence="2">
        <name>Fe cation</name>
        <dbReference type="ChEBI" id="CHEBI:24875"/>
    </cofactor>
    <text evidence="2">Binds 1 Fe cation per subunit.</text>
</comment>
<evidence type="ECO:0000256" key="2">
    <source>
        <dbReference type="PIRSR" id="PIRSR006232-1"/>
    </source>
</evidence>
<dbReference type="InterPro" id="IPR014710">
    <property type="entry name" value="RmlC-like_jellyroll"/>
</dbReference>
<feature type="binding site" evidence="2">
    <location>
        <position position="61"/>
    </location>
    <ligand>
        <name>Fe cation</name>
        <dbReference type="ChEBI" id="CHEBI:24875"/>
    </ligand>
</feature>
<feature type="domain" description="Pirin C-terminal" evidence="5">
    <location>
        <begin position="178"/>
        <end position="278"/>
    </location>
</feature>
<evidence type="ECO:0008006" key="7">
    <source>
        <dbReference type="Google" id="ProtNLM"/>
    </source>
</evidence>
<dbReference type="SUPFAM" id="SSF51182">
    <property type="entry name" value="RmlC-like cupins"/>
    <property type="match status" value="1"/>
</dbReference>
<feature type="binding site" evidence="2">
    <location>
        <position position="105"/>
    </location>
    <ligand>
        <name>Fe cation</name>
        <dbReference type="ChEBI" id="CHEBI:24875"/>
    </ligand>
</feature>
<dbReference type="InterPro" id="IPR003829">
    <property type="entry name" value="Pirin_N_dom"/>
</dbReference>
<sequence length="290" mass="31633">MATTTLRKVAQVVRGSKQMEGAGVQICRTVGTPALRNLDPYLMLDELKLPSKQAFAGFPDHPHRGFETCSIMLEGEMEHQDSVGNRGVIGPGGVQWMTAGRGIIHSEMPRVTDGILHGFQLWINLPKKDKMCKPRYQDYQAKDIPIASGGDGVSVRVMAGETFGVSGPIKMRNPGMLLDVRLSKGATITQAVPSDWNGFAYVYFGSGNISGTNAKEEHTLVFGPGDHMQATAQPGGELRFLLIAGRPIGEPIVQHGPFVMNTRDEITQAFVDYQNGMLQNPADNPWKDEI</sequence>
<evidence type="ECO:0000256" key="1">
    <source>
        <dbReference type="ARBA" id="ARBA00008416"/>
    </source>
</evidence>
<organism evidence="6">
    <name type="scientific">Chlamydomonas euryale</name>
    <dbReference type="NCBI Taxonomy" id="1486919"/>
    <lineage>
        <taxon>Eukaryota</taxon>
        <taxon>Viridiplantae</taxon>
        <taxon>Chlorophyta</taxon>
        <taxon>core chlorophytes</taxon>
        <taxon>Chlorophyceae</taxon>
        <taxon>CS clade</taxon>
        <taxon>Chlamydomonadales</taxon>
        <taxon>Chlamydomonadaceae</taxon>
        <taxon>Chlamydomonas</taxon>
    </lineage>
</organism>
<dbReference type="PANTHER" id="PTHR13903">
    <property type="entry name" value="PIRIN-RELATED"/>
    <property type="match status" value="1"/>
</dbReference>
<comment type="similarity">
    <text evidence="1 3">Belongs to the pirin family.</text>
</comment>
<feature type="binding site" evidence="2">
    <location>
        <position position="63"/>
    </location>
    <ligand>
        <name>Fe cation</name>
        <dbReference type="ChEBI" id="CHEBI:24875"/>
    </ligand>
</feature>
<dbReference type="CDD" id="cd02247">
    <property type="entry name" value="cupin_pirin_C"/>
    <property type="match status" value="1"/>
</dbReference>
<accession>A0A7R9V1Y7</accession>
<reference evidence="6" key="1">
    <citation type="submission" date="2021-01" db="EMBL/GenBank/DDBJ databases">
        <authorList>
            <person name="Corre E."/>
            <person name="Pelletier E."/>
            <person name="Niang G."/>
            <person name="Scheremetjew M."/>
            <person name="Finn R."/>
            <person name="Kale V."/>
            <person name="Holt S."/>
            <person name="Cochrane G."/>
            <person name="Meng A."/>
            <person name="Brown T."/>
            <person name="Cohen L."/>
        </authorList>
    </citation>
    <scope>NUCLEOTIDE SEQUENCE</scope>
    <source>
        <strain evidence="6">CCMP219</strain>
    </source>
</reference>
<dbReference type="AlphaFoldDB" id="A0A7R9V1Y7"/>
<dbReference type="InterPro" id="IPR008778">
    <property type="entry name" value="Pirin_C_dom"/>
</dbReference>
<dbReference type="Pfam" id="PF02678">
    <property type="entry name" value="Pirin"/>
    <property type="match status" value="1"/>
</dbReference>
<dbReference type="EMBL" id="HBEC01005485">
    <property type="protein sequence ID" value="CAD8282460.1"/>
    <property type="molecule type" value="Transcribed_RNA"/>
</dbReference>
<dbReference type="PANTHER" id="PTHR13903:SF8">
    <property type="entry name" value="PIRIN"/>
    <property type="match status" value="1"/>
</dbReference>
<dbReference type="PIRSF" id="PIRSF006232">
    <property type="entry name" value="Pirin"/>
    <property type="match status" value="1"/>
</dbReference>
<protein>
    <recommendedName>
        <fullName evidence="7">Pirin</fullName>
    </recommendedName>
</protein>
<proteinExistence type="inferred from homology"/>
<gene>
    <name evidence="6" type="ORF">CEUR00632_LOCUS2495</name>
</gene>
<dbReference type="CDD" id="cd02909">
    <property type="entry name" value="cupin_pirin_N"/>
    <property type="match status" value="1"/>
</dbReference>
<keyword evidence="2" id="KW-0479">Metal-binding</keyword>
<name>A0A7R9V1Y7_9CHLO</name>
<feature type="domain" description="Pirin N-terminal" evidence="4">
    <location>
        <begin position="26"/>
        <end position="123"/>
    </location>
</feature>
<dbReference type="Pfam" id="PF05726">
    <property type="entry name" value="Pirin_C"/>
    <property type="match status" value="1"/>
</dbReference>
<evidence type="ECO:0000259" key="4">
    <source>
        <dbReference type="Pfam" id="PF02678"/>
    </source>
</evidence>
<dbReference type="InterPro" id="IPR012093">
    <property type="entry name" value="Pirin"/>
</dbReference>
<dbReference type="InterPro" id="IPR011051">
    <property type="entry name" value="RmlC_Cupin_sf"/>
</dbReference>
<feature type="binding site" evidence="2">
    <location>
        <position position="107"/>
    </location>
    <ligand>
        <name>Fe cation</name>
        <dbReference type="ChEBI" id="CHEBI:24875"/>
    </ligand>
</feature>
<dbReference type="Gene3D" id="2.60.120.10">
    <property type="entry name" value="Jelly Rolls"/>
    <property type="match status" value="2"/>
</dbReference>